<sequence>MYQAALLMHPERWKERNTRNWDRINIVILNPVKSHNLTHEKNTHLLDKKGKVA</sequence>
<reference evidence="1 2" key="1">
    <citation type="submission" date="2024-09" db="EMBL/GenBank/DDBJ databases">
        <authorList>
            <person name="Sun Q."/>
            <person name="Mori K."/>
        </authorList>
    </citation>
    <scope>NUCLEOTIDE SEQUENCE [LARGE SCALE GENOMIC DNA]</scope>
    <source>
        <strain evidence="1 2">CCM 8545</strain>
    </source>
</reference>
<keyword evidence="2" id="KW-1185">Reference proteome</keyword>
<dbReference type="RefSeq" id="WP_385876707.1">
    <property type="nucleotide sequence ID" value="NZ_JBHLXE010000069.1"/>
</dbReference>
<proteinExistence type="predicted"/>
<evidence type="ECO:0000313" key="2">
    <source>
        <dbReference type="Proteomes" id="UP001589758"/>
    </source>
</evidence>
<dbReference type="Proteomes" id="UP001589758">
    <property type="component" value="Unassembled WGS sequence"/>
</dbReference>
<protein>
    <submittedName>
        <fullName evidence="1">Uncharacterized protein</fullName>
    </submittedName>
</protein>
<gene>
    <name evidence="1" type="ORF">ACFFIT_05810</name>
</gene>
<dbReference type="EMBL" id="JBHLXE010000069">
    <property type="protein sequence ID" value="MFC0179604.1"/>
    <property type="molecule type" value="Genomic_DNA"/>
</dbReference>
<accession>A0ABV6C9G6</accession>
<comment type="caution">
    <text evidence="1">The sequence shown here is derived from an EMBL/GenBank/DDBJ whole genome shotgun (WGS) entry which is preliminary data.</text>
</comment>
<organism evidence="1 2">
    <name type="scientific">Thorsellia kenyensis</name>
    <dbReference type="NCBI Taxonomy" id="1549888"/>
    <lineage>
        <taxon>Bacteria</taxon>
        <taxon>Pseudomonadati</taxon>
        <taxon>Pseudomonadota</taxon>
        <taxon>Gammaproteobacteria</taxon>
        <taxon>Enterobacterales</taxon>
        <taxon>Thorselliaceae</taxon>
        <taxon>Thorsellia</taxon>
    </lineage>
</organism>
<name>A0ABV6C9G6_9GAMM</name>
<evidence type="ECO:0000313" key="1">
    <source>
        <dbReference type="EMBL" id="MFC0179604.1"/>
    </source>
</evidence>